<accession>A0A9X1YIE9</accession>
<evidence type="ECO:0000313" key="1">
    <source>
        <dbReference type="EMBL" id="MCK9685980.1"/>
    </source>
</evidence>
<sequence>MTLELGPRNSIPALCLVSAPLDAGIRPGCVAYFTPPGIGGARMGILPDYEAITGAKRRPAHREAVHLADP</sequence>
<protein>
    <submittedName>
        <fullName evidence="1">Uncharacterized protein</fullName>
    </submittedName>
</protein>
<keyword evidence="2" id="KW-1185">Reference proteome</keyword>
<dbReference type="AlphaFoldDB" id="A0A9X1YIE9"/>
<reference evidence="1" key="1">
    <citation type="submission" date="2021-11" db="EMBL/GenBank/DDBJ databases">
        <title>BS-T2-15 a new species belonging to the Comamonadaceae family isolated from the soil of a French oak forest.</title>
        <authorList>
            <person name="Mieszkin S."/>
            <person name="Alain K."/>
        </authorList>
    </citation>
    <scope>NUCLEOTIDE SEQUENCE</scope>
    <source>
        <strain evidence="1">BS-T2-15</strain>
    </source>
</reference>
<organism evidence="1 2">
    <name type="scientific">Scleromatobacter humisilvae</name>
    <dbReference type="NCBI Taxonomy" id="2897159"/>
    <lineage>
        <taxon>Bacteria</taxon>
        <taxon>Pseudomonadati</taxon>
        <taxon>Pseudomonadota</taxon>
        <taxon>Betaproteobacteria</taxon>
        <taxon>Burkholderiales</taxon>
        <taxon>Sphaerotilaceae</taxon>
        <taxon>Scleromatobacter</taxon>
    </lineage>
</organism>
<comment type="caution">
    <text evidence="1">The sequence shown here is derived from an EMBL/GenBank/DDBJ whole genome shotgun (WGS) entry which is preliminary data.</text>
</comment>
<dbReference type="RefSeq" id="WP_275682014.1">
    <property type="nucleotide sequence ID" value="NZ_JAJLJH010000002.1"/>
</dbReference>
<dbReference type="EMBL" id="JAJLJH010000002">
    <property type="protein sequence ID" value="MCK9685980.1"/>
    <property type="molecule type" value="Genomic_DNA"/>
</dbReference>
<name>A0A9X1YIE9_9BURK</name>
<gene>
    <name evidence="1" type="ORF">LPC04_09695</name>
</gene>
<proteinExistence type="predicted"/>
<evidence type="ECO:0000313" key="2">
    <source>
        <dbReference type="Proteomes" id="UP001139353"/>
    </source>
</evidence>
<dbReference type="Proteomes" id="UP001139353">
    <property type="component" value="Unassembled WGS sequence"/>
</dbReference>